<keyword evidence="3" id="KW-1185">Reference proteome</keyword>
<feature type="region of interest" description="Disordered" evidence="1">
    <location>
        <begin position="85"/>
        <end position="106"/>
    </location>
</feature>
<evidence type="ECO:0000256" key="1">
    <source>
        <dbReference type="SAM" id="MobiDB-lite"/>
    </source>
</evidence>
<sequence length="350" mass="37631">MVFGCDLTPGPHVRTDPSNVLVRGLTNLGPRPLDTCRPGSTGSAVSSSSAFGEMQDEDTDGDKNENENKFSKINREFECQKISDMQKDDNSTENIEAARQNKEDSCKRLPEEAQMTDKHVPCMPGAHSRPKVSVGQKTFEDGIDVFSSFSSLSPPIATGISYKLSTDCHPPATSVIAASFAVTGTSTNSVIDPERRSSSGLEPNASACTAFDSMTSDEASPPLNEFYSPQTSAAALSIRKDDTNLYFDPARQQNDGQIAVPISTKFMPSTTNCSNSLMDGVIGANQSDHDMSDGRGKQTLGDLGLSDYMTYDEARSCLQARQSSVSGLTDGALKLAGIRKCWYLFIKIVG</sequence>
<feature type="compositionally biased region" description="Low complexity" evidence="1">
    <location>
        <begin position="39"/>
        <end position="50"/>
    </location>
</feature>
<organism evidence="2 3">
    <name type="scientific">Protopolystoma xenopodis</name>
    <dbReference type="NCBI Taxonomy" id="117903"/>
    <lineage>
        <taxon>Eukaryota</taxon>
        <taxon>Metazoa</taxon>
        <taxon>Spiralia</taxon>
        <taxon>Lophotrochozoa</taxon>
        <taxon>Platyhelminthes</taxon>
        <taxon>Monogenea</taxon>
        <taxon>Polyopisthocotylea</taxon>
        <taxon>Polystomatidea</taxon>
        <taxon>Polystomatidae</taxon>
        <taxon>Protopolystoma</taxon>
    </lineage>
</organism>
<evidence type="ECO:0000313" key="2">
    <source>
        <dbReference type="EMBL" id="VEL07254.1"/>
    </source>
</evidence>
<accession>A0A3S5CGT5</accession>
<gene>
    <name evidence="2" type="ORF">PXEA_LOCUS694</name>
</gene>
<dbReference type="AlphaFoldDB" id="A0A3S5CGT5"/>
<feature type="region of interest" description="Disordered" evidence="1">
    <location>
        <begin position="31"/>
        <end position="70"/>
    </location>
</feature>
<name>A0A3S5CGT5_9PLAT</name>
<protein>
    <submittedName>
        <fullName evidence="2">Uncharacterized protein</fullName>
    </submittedName>
</protein>
<reference evidence="2" key="1">
    <citation type="submission" date="2018-11" db="EMBL/GenBank/DDBJ databases">
        <authorList>
            <consortium name="Pathogen Informatics"/>
        </authorList>
    </citation>
    <scope>NUCLEOTIDE SEQUENCE</scope>
</reference>
<evidence type="ECO:0000313" key="3">
    <source>
        <dbReference type="Proteomes" id="UP000784294"/>
    </source>
</evidence>
<dbReference type="Proteomes" id="UP000784294">
    <property type="component" value="Unassembled WGS sequence"/>
</dbReference>
<proteinExistence type="predicted"/>
<feature type="compositionally biased region" description="Basic and acidic residues" evidence="1">
    <location>
        <begin position="61"/>
        <end position="70"/>
    </location>
</feature>
<dbReference type="EMBL" id="CAAALY010001356">
    <property type="protein sequence ID" value="VEL07254.1"/>
    <property type="molecule type" value="Genomic_DNA"/>
</dbReference>
<comment type="caution">
    <text evidence="2">The sequence shown here is derived from an EMBL/GenBank/DDBJ whole genome shotgun (WGS) entry which is preliminary data.</text>
</comment>